<gene>
    <name evidence="1" type="ORF">FSCOSCO3_A000569</name>
</gene>
<comment type="caution">
    <text evidence="1">The sequence shown here is derived from an EMBL/GenBank/DDBJ whole genome shotgun (WGS) entry which is preliminary data.</text>
</comment>
<name>A0AAV1PM70_SCOSC</name>
<dbReference type="Proteomes" id="UP001314229">
    <property type="component" value="Unassembled WGS sequence"/>
</dbReference>
<keyword evidence="2" id="KW-1185">Reference proteome</keyword>
<organism evidence="1 2">
    <name type="scientific">Scomber scombrus</name>
    <name type="common">Atlantic mackerel</name>
    <name type="synonym">Scomber vernalis</name>
    <dbReference type="NCBI Taxonomy" id="13677"/>
    <lineage>
        <taxon>Eukaryota</taxon>
        <taxon>Metazoa</taxon>
        <taxon>Chordata</taxon>
        <taxon>Craniata</taxon>
        <taxon>Vertebrata</taxon>
        <taxon>Euteleostomi</taxon>
        <taxon>Actinopterygii</taxon>
        <taxon>Neopterygii</taxon>
        <taxon>Teleostei</taxon>
        <taxon>Neoteleostei</taxon>
        <taxon>Acanthomorphata</taxon>
        <taxon>Pelagiaria</taxon>
        <taxon>Scombriformes</taxon>
        <taxon>Scombridae</taxon>
        <taxon>Scomber</taxon>
    </lineage>
</organism>
<evidence type="ECO:0000313" key="1">
    <source>
        <dbReference type="EMBL" id="CAK6972699.1"/>
    </source>
</evidence>
<dbReference type="AlphaFoldDB" id="A0AAV1PM70"/>
<proteinExistence type="predicted"/>
<sequence>MRPRHSKPRRLLQSIGKLFIYYSFNLTFQPYTQLQDKKARIGMTMDQNNRAQFLSCDTLNHRYMYGEYSDCKTRLEQKTLRLSCLRDNLSVFRDFMKHQKDIISLGLEQKTLRLSCLRDNLSVFRDFMKHQKDIISLGVLNPSVSRVHISIVEVQTDKQKPLGDIGIRVKEKLHSINKTLSRPKRPVHRFTQQIPPMFFKLHL</sequence>
<dbReference type="EMBL" id="CAWUFR010000210">
    <property type="protein sequence ID" value="CAK6972699.1"/>
    <property type="molecule type" value="Genomic_DNA"/>
</dbReference>
<accession>A0AAV1PM70</accession>
<evidence type="ECO:0000313" key="2">
    <source>
        <dbReference type="Proteomes" id="UP001314229"/>
    </source>
</evidence>
<reference evidence="1 2" key="1">
    <citation type="submission" date="2024-01" db="EMBL/GenBank/DDBJ databases">
        <authorList>
            <person name="Alioto T."/>
            <person name="Alioto T."/>
            <person name="Gomez Garrido J."/>
        </authorList>
    </citation>
    <scope>NUCLEOTIDE SEQUENCE [LARGE SCALE GENOMIC DNA]</scope>
</reference>
<protein>
    <submittedName>
        <fullName evidence="1">Uncharacterized protein</fullName>
    </submittedName>
</protein>